<dbReference type="InterPro" id="IPR012336">
    <property type="entry name" value="Thioredoxin-like_fold"/>
</dbReference>
<dbReference type="PROSITE" id="PS51257">
    <property type="entry name" value="PROKAR_LIPOPROTEIN"/>
    <property type="match status" value="1"/>
</dbReference>
<dbReference type="RefSeq" id="WP_089370895.1">
    <property type="nucleotide sequence ID" value="NZ_BMEP01000001.1"/>
</dbReference>
<dbReference type="PANTHER" id="PTHR42852:SF13">
    <property type="entry name" value="PROTEIN DIPZ"/>
    <property type="match status" value="1"/>
</dbReference>
<organism evidence="2 3">
    <name type="scientific">Dokdonia pacifica</name>
    <dbReference type="NCBI Taxonomy" id="1627892"/>
    <lineage>
        <taxon>Bacteria</taxon>
        <taxon>Pseudomonadati</taxon>
        <taxon>Bacteroidota</taxon>
        <taxon>Flavobacteriia</taxon>
        <taxon>Flavobacteriales</taxon>
        <taxon>Flavobacteriaceae</taxon>
        <taxon>Dokdonia</taxon>
    </lineage>
</organism>
<gene>
    <name evidence="2" type="ORF">SAMN06265376_102115</name>
</gene>
<dbReference type="EMBL" id="FZNY01000002">
    <property type="protein sequence ID" value="SNR71168.1"/>
    <property type="molecule type" value="Genomic_DNA"/>
</dbReference>
<keyword evidence="3" id="KW-1185">Reference proteome</keyword>
<accession>A0A238YK45</accession>
<dbReference type="InterPro" id="IPR050553">
    <property type="entry name" value="Thioredoxin_ResA/DsbE_sf"/>
</dbReference>
<dbReference type="Pfam" id="PF13905">
    <property type="entry name" value="Thioredoxin_8"/>
    <property type="match status" value="1"/>
</dbReference>
<dbReference type="Gene3D" id="3.40.30.10">
    <property type="entry name" value="Glutaredoxin"/>
    <property type="match status" value="1"/>
</dbReference>
<dbReference type="Proteomes" id="UP000198379">
    <property type="component" value="Unassembled WGS sequence"/>
</dbReference>
<feature type="domain" description="Thioredoxin" evidence="1">
    <location>
        <begin position="204"/>
        <end position="349"/>
    </location>
</feature>
<dbReference type="OrthoDB" id="1069091at2"/>
<evidence type="ECO:0000313" key="2">
    <source>
        <dbReference type="EMBL" id="SNR71168.1"/>
    </source>
</evidence>
<proteinExistence type="predicted"/>
<protein>
    <submittedName>
        <fullName evidence="2">Thioredoxin-like</fullName>
    </submittedName>
</protein>
<dbReference type="CDD" id="cd02966">
    <property type="entry name" value="TlpA_like_family"/>
    <property type="match status" value="1"/>
</dbReference>
<dbReference type="PANTHER" id="PTHR42852">
    <property type="entry name" value="THIOL:DISULFIDE INTERCHANGE PROTEIN DSBE"/>
    <property type="match status" value="1"/>
</dbReference>
<evidence type="ECO:0000259" key="1">
    <source>
        <dbReference type="PROSITE" id="PS51352"/>
    </source>
</evidence>
<name>A0A238YK45_9FLAO</name>
<reference evidence="2 3" key="1">
    <citation type="submission" date="2017-06" db="EMBL/GenBank/DDBJ databases">
        <authorList>
            <person name="Kim H.J."/>
            <person name="Triplett B.A."/>
        </authorList>
    </citation>
    <scope>NUCLEOTIDE SEQUENCE [LARGE SCALE GENOMIC DNA]</scope>
    <source>
        <strain evidence="2 3">DSM 25597</strain>
    </source>
</reference>
<dbReference type="AlphaFoldDB" id="A0A238YK45"/>
<dbReference type="InterPro" id="IPR036249">
    <property type="entry name" value="Thioredoxin-like_sf"/>
</dbReference>
<dbReference type="SUPFAM" id="SSF52833">
    <property type="entry name" value="Thioredoxin-like"/>
    <property type="match status" value="1"/>
</dbReference>
<sequence length="349" mass="40463">MRLQFSISIVCILLFVACGKQTTKNTAHSKEHLDLSDINLVIQSDATIDSIWVADIGQEESFFLPYKDTIKVDVQRAINDLYNVYVHTNGKRIGTQLWLDGKNVLIDLTLNEQQLTIDKVDSSALYNGSKDYEAAYKELLTSKADSTTIDKFLISEIRTHIDTPLSHAIVGNFLARNQNDRDKVDHVYRIMRMQTDSLKDHFITNNKLMVSLLDVEAVKFDQYDLGDIHNQKTTITLDPSKLYLLDFWFVKCPPCLADHKRIAKNYTIFEENNIALIGVSRDDKYTLWKNYLDKHDYPWVNVREQKPEKRLTYDLSIWAYPTYALIDHKGSIQARFSSFAQFENYINKK</sequence>
<dbReference type="PROSITE" id="PS51352">
    <property type="entry name" value="THIOREDOXIN_2"/>
    <property type="match status" value="1"/>
</dbReference>
<dbReference type="InterPro" id="IPR013766">
    <property type="entry name" value="Thioredoxin_domain"/>
</dbReference>
<evidence type="ECO:0000313" key="3">
    <source>
        <dbReference type="Proteomes" id="UP000198379"/>
    </source>
</evidence>